<dbReference type="Pfam" id="PF13174">
    <property type="entry name" value="TPR_6"/>
    <property type="match status" value="1"/>
</dbReference>
<evidence type="ECO:0000256" key="1">
    <source>
        <dbReference type="HAMAP-Rule" id="MF_02066"/>
    </source>
</evidence>
<proteinExistence type="inferred from homology"/>
<sequence precursor="true">MSNSAVSVLANWRRPAAVLAAAGVLSVALALPGQGQSSDIAALQVRIDQLEEQVRIYTGQMEGMQFQLTQLQTLLERIQEDNEYRFQQLEGGGLGETEAVTSNGGAMPTEVLPPETQSSEQIMTGPISSGEPVLVGDEDILGEDTYIGTDDDLYASQVYGPDGVVLGPPEGPLGSTAPSTPLDFSFDPNGEMPSQGDANAQYQAGYEAIVRGERAFAEDQFRQFVASYPDHGQAPDATYWLGDSLIERGAYDEAADVLLTGFERYPTSTRAPDILLKLGVALHGAGEFDTACRTYGEVLRRYPDSTEAFRDRVVAEQVRAGC</sequence>
<comment type="similarity">
    <text evidence="1">Belongs to the CpoB family.</text>
</comment>
<reference evidence="3 4" key="1">
    <citation type="journal article" date="2014" name="Int. J. Syst. Evol. Microbiol.">
        <title>Complete genome sequence of Corynebacterium casei LMG S-19264T (=DSM 44701T), isolated from a smear-ripened cheese.</title>
        <authorList>
            <consortium name="US DOE Joint Genome Institute (JGI-PGF)"/>
            <person name="Walter F."/>
            <person name="Albersmeier A."/>
            <person name="Kalinowski J."/>
            <person name="Ruckert C."/>
        </authorList>
    </citation>
    <scope>NUCLEOTIDE SEQUENCE [LARGE SCALE GENOMIC DNA]</scope>
    <source>
        <strain evidence="3 4">CGMCC 1.15896</strain>
    </source>
</reference>
<dbReference type="OrthoDB" id="7185608at2"/>
<dbReference type="Pfam" id="PF13432">
    <property type="entry name" value="TPR_16"/>
    <property type="match status" value="1"/>
</dbReference>
<keyword evidence="1" id="KW-0732">Signal</keyword>
<dbReference type="InterPro" id="IPR019734">
    <property type="entry name" value="TPR_rpt"/>
</dbReference>
<feature type="chain" id="PRO_5038178755" description="Cell division coordinator CpoB" evidence="1">
    <location>
        <begin position="31"/>
        <end position="322"/>
    </location>
</feature>
<dbReference type="InterPro" id="IPR034706">
    <property type="entry name" value="CpoB"/>
</dbReference>
<comment type="caution">
    <text evidence="3">The sequence shown here is derived from an EMBL/GenBank/DDBJ whole genome shotgun (WGS) entry which is preliminary data.</text>
</comment>
<organism evidence="3 4">
    <name type="scientific">Pelagibacterium lentulum</name>
    <dbReference type="NCBI Taxonomy" id="2029865"/>
    <lineage>
        <taxon>Bacteria</taxon>
        <taxon>Pseudomonadati</taxon>
        <taxon>Pseudomonadota</taxon>
        <taxon>Alphaproteobacteria</taxon>
        <taxon>Hyphomicrobiales</taxon>
        <taxon>Devosiaceae</taxon>
        <taxon>Pelagibacterium</taxon>
    </lineage>
</organism>
<dbReference type="GO" id="GO:0043093">
    <property type="term" value="P:FtsZ-dependent cytokinesis"/>
    <property type="evidence" value="ECO:0007669"/>
    <property type="project" value="UniProtKB-UniRule"/>
</dbReference>
<keyword evidence="1" id="KW-0131">Cell cycle</keyword>
<evidence type="ECO:0000313" key="3">
    <source>
        <dbReference type="EMBL" id="GGA57879.1"/>
    </source>
</evidence>
<dbReference type="SUPFAM" id="SSF48452">
    <property type="entry name" value="TPR-like"/>
    <property type="match status" value="1"/>
</dbReference>
<feature type="coiled-coil region" evidence="1">
    <location>
        <begin position="40"/>
        <end position="81"/>
    </location>
</feature>
<protein>
    <recommendedName>
        <fullName evidence="1">Cell division coordinator CpoB</fullName>
    </recommendedName>
</protein>
<dbReference type="HAMAP" id="MF_02066">
    <property type="entry name" value="CpoB"/>
    <property type="match status" value="1"/>
</dbReference>
<dbReference type="EMBL" id="BMKB01000005">
    <property type="protein sequence ID" value="GGA57879.1"/>
    <property type="molecule type" value="Genomic_DNA"/>
</dbReference>
<comment type="function">
    <text evidence="1">Mediates coordination of peptidoglycan synthesis and outer membrane constriction during cell division.</text>
</comment>
<keyword evidence="1" id="KW-0175">Coiled coil</keyword>
<keyword evidence="4" id="KW-1185">Reference proteome</keyword>
<feature type="repeat" description="TPR" evidence="2">
    <location>
        <begin position="272"/>
        <end position="305"/>
    </location>
</feature>
<dbReference type="Gene3D" id="1.25.40.10">
    <property type="entry name" value="Tetratricopeptide repeat domain"/>
    <property type="match status" value="1"/>
</dbReference>
<dbReference type="InterPro" id="IPR014162">
    <property type="entry name" value="CpoB_C"/>
</dbReference>
<comment type="subcellular location">
    <subcellularLocation>
        <location evidence="1">Periplasm</location>
    </subcellularLocation>
</comment>
<name>A0A916RHM5_9HYPH</name>
<evidence type="ECO:0000256" key="2">
    <source>
        <dbReference type="PROSITE-ProRule" id="PRU00339"/>
    </source>
</evidence>
<feature type="signal peptide" evidence="1">
    <location>
        <begin position="1"/>
        <end position="30"/>
    </location>
</feature>
<dbReference type="NCBIfam" id="TIGR02795">
    <property type="entry name" value="tol_pal_ybgF"/>
    <property type="match status" value="1"/>
</dbReference>
<dbReference type="Proteomes" id="UP000596977">
    <property type="component" value="Unassembled WGS sequence"/>
</dbReference>
<dbReference type="InterPro" id="IPR011990">
    <property type="entry name" value="TPR-like_helical_dom_sf"/>
</dbReference>
<gene>
    <name evidence="1" type="primary">cpoB</name>
    <name evidence="3" type="ORF">GCM10011499_30140</name>
</gene>
<keyword evidence="2" id="KW-0802">TPR repeat</keyword>
<keyword evidence="1" id="KW-0574">Periplasm</keyword>
<evidence type="ECO:0000313" key="4">
    <source>
        <dbReference type="Proteomes" id="UP000596977"/>
    </source>
</evidence>
<accession>A0A916RHM5</accession>
<dbReference type="GO" id="GO:0030288">
    <property type="term" value="C:outer membrane-bounded periplasmic space"/>
    <property type="evidence" value="ECO:0007669"/>
    <property type="project" value="UniProtKB-UniRule"/>
</dbReference>
<dbReference type="RefSeq" id="WP_127073722.1">
    <property type="nucleotide sequence ID" value="NZ_BMKB01000005.1"/>
</dbReference>
<dbReference type="PROSITE" id="PS50005">
    <property type="entry name" value="TPR"/>
    <property type="match status" value="1"/>
</dbReference>
<dbReference type="AlphaFoldDB" id="A0A916RHM5"/>
<keyword evidence="1" id="KW-0132">Cell division</keyword>